<dbReference type="Gene3D" id="4.10.830.40">
    <property type="match status" value="1"/>
</dbReference>
<dbReference type="InterPro" id="IPR027370">
    <property type="entry name" value="Znf-RING_euk"/>
</dbReference>
<dbReference type="InterPro" id="IPR001841">
    <property type="entry name" value="Znf_RING"/>
</dbReference>
<dbReference type="InterPro" id="IPR003879">
    <property type="entry name" value="Butyrophylin_SPRY"/>
</dbReference>
<dbReference type="InterPro" id="IPR001870">
    <property type="entry name" value="B30.2/SPRY"/>
</dbReference>
<dbReference type="InterPro" id="IPR013320">
    <property type="entry name" value="ConA-like_dom_sf"/>
</dbReference>
<evidence type="ECO:0000259" key="10">
    <source>
        <dbReference type="PROSITE" id="PS50188"/>
    </source>
</evidence>
<evidence type="ECO:0000313" key="11">
    <source>
        <dbReference type="Ensembl" id="ENSLLEP00000049332.1"/>
    </source>
</evidence>
<dbReference type="InterPro" id="IPR051051">
    <property type="entry name" value="E3_ubiq-ligase_TRIM/RNF"/>
</dbReference>
<evidence type="ECO:0000256" key="8">
    <source>
        <dbReference type="SAM" id="MobiDB-lite"/>
    </source>
</evidence>
<dbReference type="PRINTS" id="PR01407">
    <property type="entry name" value="BUTYPHLNCDUF"/>
</dbReference>
<dbReference type="PANTHER" id="PTHR25465:SF77">
    <property type="entry name" value="E3 UBIQUITIN_ISG15 LIGASE TRIM25"/>
    <property type="match status" value="1"/>
</dbReference>
<keyword evidence="6" id="KW-0175">Coiled coil</keyword>
<keyword evidence="2" id="KW-0479">Metal-binding</keyword>
<dbReference type="Pfam" id="PF00622">
    <property type="entry name" value="SPRY"/>
    <property type="match status" value="1"/>
</dbReference>
<evidence type="ECO:0000259" key="9">
    <source>
        <dbReference type="PROSITE" id="PS50089"/>
    </source>
</evidence>
<dbReference type="GO" id="GO:0045087">
    <property type="term" value="P:innate immune response"/>
    <property type="evidence" value="ECO:0007669"/>
    <property type="project" value="UniProtKB-KW"/>
</dbReference>
<evidence type="ECO:0000256" key="1">
    <source>
        <dbReference type="ARBA" id="ARBA00022588"/>
    </source>
</evidence>
<dbReference type="InterPro" id="IPR013083">
    <property type="entry name" value="Znf_RING/FYVE/PHD"/>
</dbReference>
<dbReference type="SMART" id="SM00184">
    <property type="entry name" value="RING"/>
    <property type="match status" value="1"/>
</dbReference>
<dbReference type="SMART" id="SM00449">
    <property type="entry name" value="SPRY"/>
    <property type="match status" value="1"/>
</dbReference>
<organism evidence="11 12">
    <name type="scientific">Leptobrachium leishanense</name>
    <name type="common">Leishan spiny toad</name>
    <dbReference type="NCBI Taxonomy" id="445787"/>
    <lineage>
        <taxon>Eukaryota</taxon>
        <taxon>Metazoa</taxon>
        <taxon>Chordata</taxon>
        <taxon>Craniata</taxon>
        <taxon>Vertebrata</taxon>
        <taxon>Euteleostomi</taxon>
        <taxon>Amphibia</taxon>
        <taxon>Batrachia</taxon>
        <taxon>Anura</taxon>
        <taxon>Pelobatoidea</taxon>
        <taxon>Megophryidae</taxon>
        <taxon>Leptobrachium</taxon>
    </lineage>
</organism>
<reference evidence="11" key="2">
    <citation type="submission" date="2025-09" db="UniProtKB">
        <authorList>
            <consortium name="Ensembl"/>
        </authorList>
    </citation>
    <scope>IDENTIFICATION</scope>
</reference>
<gene>
    <name evidence="11" type="primary">TRIM25</name>
</gene>
<protein>
    <submittedName>
        <fullName evidence="11">Tripartite motif containing 25</fullName>
    </submittedName>
</protein>
<dbReference type="CDD" id="cd19776">
    <property type="entry name" value="Bbox2_TRIM25_C-IV"/>
    <property type="match status" value="1"/>
</dbReference>
<dbReference type="SUPFAM" id="SSF49899">
    <property type="entry name" value="Concanavalin A-like lectins/glucanases"/>
    <property type="match status" value="1"/>
</dbReference>
<evidence type="ECO:0000256" key="3">
    <source>
        <dbReference type="ARBA" id="ARBA00022771"/>
    </source>
</evidence>
<dbReference type="Gene3D" id="3.30.40.10">
    <property type="entry name" value="Zinc/RING finger domain, C3HC4 (zinc finger)"/>
    <property type="match status" value="1"/>
</dbReference>
<feature type="domain" description="RING-type" evidence="9">
    <location>
        <begin position="17"/>
        <end position="59"/>
    </location>
</feature>
<dbReference type="Ensembl" id="ENSLLET00000051252.1">
    <property type="protein sequence ID" value="ENSLLEP00000049332.1"/>
    <property type="gene ID" value="ENSLLEG00000031053.1"/>
</dbReference>
<accession>A0A8C5WMH1</accession>
<dbReference type="InterPro" id="IPR003877">
    <property type="entry name" value="SPRY_dom"/>
</dbReference>
<name>A0A8C5WMH1_9ANUR</name>
<feature type="domain" description="B30.2/SPRY" evidence="10">
    <location>
        <begin position="505"/>
        <end position="696"/>
    </location>
</feature>
<dbReference type="PROSITE" id="PS50089">
    <property type="entry name" value="ZF_RING_2"/>
    <property type="match status" value="1"/>
</dbReference>
<evidence type="ECO:0000256" key="5">
    <source>
        <dbReference type="ARBA" id="ARBA00022859"/>
    </source>
</evidence>
<keyword evidence="3 7" id="KW-0863">Zinc-finger</keyword>
<evidence type="ECO:0000256" key="4">
    <source>
        <dbReference type="ARBA" id="ARBA00022833"/>
    </source>
</evidence>
<dbReference type="GO" id="GO:0005737">
    <property type="term" value="C:cytoplasm"/>
    <property type="evidence" value="ECO:0007669"/>
    <property type="project" value="UniProtKB-ARBA"/>
</dbReference>
<dbReference type="Proteomes" id="UP000694569">
    <property type="component" value="Unplaced"/>
</dbReference>
<dbReference type="InterPro" id="IPR006574">
    <property type="entry name" value="PRY"/>
</dbReference>
<dbReference type="PROSITE" id="PS00518">
    <property type="entry name" value="ZF_RING_1"/>
    <property type="match status" value="1"/>
</dbReference>
<dbReference type="GO" id="GO:0008270">
    <property type="term" value="F:zinc ion binding"/>
    <property type="evidence" value="ECO:0007669"/>
    <property type="project" value="UniProtKB-KW"/>
</dbReference>
<dbReference type="GeneTree" id="ENSGT00940000160741"/>
<feature type="region of interest" description="Disordered" evidence="8">
    <location>
        <begin position="446"/>
        <end position="487"/>
    </location>
</feature>
<evidence type="ECO:0000256" key="7">
    <source>
        <dbReference type="PROSITE-ProRule" id="PRU00175"/>
    </source>
</evidence>
<dbReference type="InterPro" id="IPR043136">
    <property type="entry name" value="B30.2/SPRY_sf"/>
</dbReference>
<dbReference type="PANTHER" id="PTHR25465">
    <property type="entry name" value="B-BOX DOMAIN CONTAINING"/>
    <property type="match status" value="1"/>
</dbReference>
<proteinExistence type="predicted"/>
<evidence type="ECO:0000256" key="2">
    <source>
        <dbReference type="ARBA" id="ARBA00022723"/>
    </source>
</evidence>
<dbReference type="SUPFAM" id="SSF57845">
    <property type="entry name" value="B-box zinc-binding domain"/>
    <property type="match status" value="1"/>
</dbReference>
<keyword evidence="1" id="KW-0399">Innate immunity</keyword>
<dbReference type="Pfam" id="PF13765">
    <property type="entry name" value="PRY"/>
    <property type="match status" value="1"/>
</dbReference>
<dbReference type="PROSITE" id="PS50188">
    <property type="entry name" value="B302_SPRY"/>
    <property type="match status" value="1"/>
</dbReference>
<dbReference type="Pfam" id="PF13445">
    <property type="entry name" value="zf-RING_UBOX"/>
    <property type="match status" value="1"/>
</dbReference>
<evidence type="ECO:0000313" key="12">
    <source>
        <dbReference type="Proteomes" id="UP000694569"/>
    </source>
</evidence>
<dbReference type="OrthoDB" id="6270329at2759"/>
<dbReference type="AlphaFoldDB" id="A0A8C5WMH1"/>
<dbReference type="SMART" id="SM00589">
    <property type="entry name" value="PRY"/>
    <property type="match status" value="1"/>
</dbReference>
<dbReference type="CDD" id="cd16597">
    <property type="entry name" value="RING-HC_TRIM25_C-IV"/>
    <property type="match status" value="1"/>
</dbReference>
<dbReference type="Gene3D" id="2.60.120.920">
    <property type="match status" value="1"/>
</dbReference>
<evidence type="ECO:0000256" key="6">
    <source>
        <dbReference type="ARBA" id="ARBA00023054"/>
    </source>
</evidence>
<dbReference type="SUPFAM" id="SSF57850">
    <property type="entry name" value="RING/U-box"/>
    <property type="match status" value="1"/>
</dbReference>
<reference evidence="11" key="1">
    <citation type="submission" date="2025-08" db="UniProtKB">
        <authorList>
            <consortium name="Ensembl"/>
        </authorList>
    </citation>
    <scope>IDENTIFICATION</scope>
</reference>
<dbReference type="InterPro" id="IPR017907">
    <property type="entry name" value="Znf_RING_CS"/>
</dbReference>
<sequence>MSIMAQSLEDMAEELTCSICLSYFSTPVSTPCGHNFCSECLELAWATAGGKEYSCPQCRCTFEKKPELMKNTLLSNLVSCIMEAKGESQDTAGDIIVEEEMEEDKYEEEDMVQCDHCMKAPAAKTCMTCMASFCQEHLQPHLESLAFRDHPLSHPIKDLHLRKCMDHGKILDHYCWEHNVCICCYCLAEHKRCKTQSLEDTKTSKELELKKLLHSLMKKISKAASTAEDVGKEEKKVMEVTKKKKELLGGEFEEIKSLIQVEERRAISKIEEEEKKVKNKFNYTHNVLVKKQREFEVFKKRVESVLQVNDELEFLKRAAKLKDTTSKEAYKPKIEFDENLMQTIYKNTTSLKELIKYRLEHPDRDSSLLEKTSNLQMNEFPEWRRHHPASSATPGHEGEFKKHLPQVFAASSIDQKILDLHDQQEAMKVRLAEAQRAHHKYADLSRTSAPTYAKDGFSDGKTGPHGTKKNPETEKHPLKQKTKKTAVGKPQPVVVPAGAIAAVPPAQPAVLPPTREDLLKYAVILTVDINTAHKKVLVSDRNTKLTVCNTNQDYRDNPQRFTHCSQALCTTGFIKGVHYWELEIQGGNFSGIGVAYGSIARVGGESRLGRNKTSWCIEWFNGKLQAWHNDKQTDLPPHNGSKIGVLLNCDEGFVSFFSVAKKFNHIYKFRAKFTEPVYPAFWVFSSSTILHISPFY</sequence>
<keyword evidence="5" id="KW-0391">Immunity</keyword>
<keyword evidence="12" id="KW-1185">Reference proteome</keyword>
<keyword evidence="4" id="KW-0862">Zinc</keyword>